<protein>
    <submittedName>
        <fullName evidence="2">Uncharacterized protein</fullName>
    </submittedName>
</protein>
<evidence type="ECO:0000313" key="3">
    <source>
        <dbReference type="Proteomes" id="UP000188268"/>
    </source>
</evidence>
<sequence length="30" mass="3347">IEEAREKGTKLEFQMQRRTGGSRGGPCLPN</sequence>
<dbReference type="AlphaFoldDB" id="A0A1R3GEF1"/>
<comment type="caution">
    <text evidence="2">The sequence shown here is derived from an EMBL/GenBank/DDBJ whole genome shotgun (WGS) entry which is preliminary data.</text>
</comment>
<proteinExistence type="predicted"/>
<organism evidence="2 3">
    <name type="scientific">Corchorus capsularis</name>
    <name type="common">Jute</name>
    <dbReference type="NCBI Taxonomy" id="210143"/>
    <lineage>
        <taxon>Eukaryota</taxon>
        <taxon>Viridiplantae</taxon>
        <taxon>Streptophyta</taxon>
        <taxon>Embryophyta</taxon>
        <taxon>Tracheophyta</taxon>
        <taxon>Spermatophyta</taxon>
        <taxon>Magnoliopsida</taxon>
        <taxon>eudicotyledons</taxon>
        <taxon>Gunneridae</taxon>
        <taxon>Pentapetalae</taxon>
        <taxon>rosids</taxon>
        <taxon>malvids</taxon>
        <taxon>Malvales</taxon>
        <taxon>Malvaceae</taxon>
        <taxon>Grewioideae</taxon>
        <taxon>Apeibeae</taxon>
        <taxon>Corchorus</taxon>
    </lineage>
</organism>
<gene>
    <name evidence="2" type="ORF">CCACVL1_26548</name>
</gene>
<accession>A0A1R3GEF1</accession>
<keyword evidence="3" id="KW-1185">Reference proteome</keyword>
<evidence type="ECO:0000313" key="2">
    <source>
        <dbReference type="EMBL" id="OMO56449.1"/>
    </source>
</evidence>
<reference evidence="2 3" key="1">
    <citation type="submission" date="2013-09" db="EMBL/GenBank/DDBJ databases">
        <title>Corchorus capsularis genome sequencing.</title>
        <authorList>
            <person name="Alam M."/>
            <person name="Haque M.S."/>
            <person name="Islam M.S."/>
            <person name="Emdad E.M."/>
            <person name="Islam M.M."/>
            <person name="Ahmed B."/>
            <person name="Halim A."/>
            <person name="Hossen Q.M.M."/>
            <person name="Hossain M.Z."/>
            <person name="Ahmed R."/>
            <person name="Khan M.M."/>
            <person name="Islam R."/>
            <person name="Rashid M.M."/>
            <person name="Khan S.A."/>
            <person name="Rahman M.S."/>
            <person name="Alam M."/>
        </authorList>
    </citation>
    <scope>NUCLEOTIDE SEQUENCE [LARGE SCALE GENOMIC DNA]</scope>
    <source>
        <strain evidence="3">cv. CVL-1</strain>
        <tissue evidence="2">Whole seedling</tissue>
    </source>
</reference>
<feature type="non-terminal residue" evidence="2">
    <location>
        <position position="1"/>
    </location>
</feature>
<feature type="region of interest" description="Disordered" evidence="1">
    <location>
        <begin position="1"/>
        <end position="30"/>
    </location>
</feature>
<dbReference type="Gramene" id="OMO56449">
    <property type="protein sequence ID" value="OMO56449"/>
    <property type="gene ID" value="CCACVL1_26548"/>
</dbReference>
<name>A0A1R3GEF1_COCAP</name>
<evidence type="ECO:0000256" key="1">
    <source>
        <dbReference type="SAM" id="MobiDB-lite"/>
    </source>
</evidence>
<feature type="compositionally biased region" description="Basic and acidic residues" evidence="1">
    <location>
        <begin position="1"/>
        <end position="10"/>
    </location>
</feature>
<dbReference type="EMBL" id="AWWV01014498">
    <property type="protein sequence ID" value="OMO56449.1"/>
    <property type="molecule type" value="Genomic_DNA"/>
</dbReference>
<dbReference type="Proteomes" id="UP000188268">
    <property type="component" value="Unassembled WGS sequence"/>
</dbReference>